<comment type="caution">
    <text evidence="1">The sequence shown here is derived from an EMBL/GenBank/DDBJ whole genome shotgun (WGS) entry which is preliminary data.</text>
</comment>
<evidence type="ECO:0000313" key="1">
    <source>
        <dbReference type="EMBL" id="EFV01895.1"/>
    </source>
</evidence>
<keyword evidence="2" id="KW-1185">Reference proteome</keyword>
<evidence type="ECO:0008006" key="3">
    <source>
        <dbReference type="Google" id="ProtNLM"/>
    </source>
</evidence>
<sequence length="67" mass="7994">MFFDRGYNQSKIAKALKIERGTLRNRMADGGWMFRLKDIYRMAKLLNLTKDEILEIFFADDEMAEEK</sequence>
<accession>E6MH05</accession>
<reference evidence="1 2" key="1">
    <citation type="submission" date="2010-12" db="EMBL/GenBank/DDBJ databases">
        <authorList>
            <person name="Muzny D."/>
            <person name="Qin X."/>
            <person name="Deng J."/>
            <person name="Jiang H."/>
            <person name="Liu Y."/>
            <person name="Qu J."/>
            <person name="Song X.-Z."/>
            <person name="Zhang L."/>
            <person name="Thornton R."/>
            <person name="Coyle M."/>
            <person name="Francisco L."/>
            <person name="Jackson L."/>
            <person name="Javaid M."/>
            <person name="Korchina V."/>
            <person name="Kovar C."/>
            <person name="Mata R."/>
            <person name="Mathew T."/>
            <person name="Ngo R."/>
            <person name="Nguyen L."/>
            <person name="Nguyen N."/>
            <person name="Okwuonu G."/>
            <person name="Ongeri F."/>
            <person name="Pham C."/>
            <person name="Simmons D."/>
            <person name="Wilczek-Boney K."/>
            <person name="Hale W."/>
            <person name="Jakkamsetti A."/>
            <person name="Pham P."/>
            <person name="Ruth R."/>
            <person name="San Lucas F."/>
            <person name="Warren J."/>
            <person name="Zhang J."/>
            <person name="Zhao Z."/>
            <person name="Zhou C."/>
            <person name="Zhu D."/>
            <person name="Lee S."/>
            <person name="Bess C."/>
            <person name="Blankenburg K."/>
            <person name="Forbes L."/>
            <person name="Fu Q."/>
            <person name="Gubbala S."/>
            <person name="Hirani K."/>
            <person name="Jayaseelan J.C."/>
            <person name="Lara F."/>
            <person name="Munidasa M."/>
            <person name="Palculict T."/>
            <person name="Patil S."/>
            <person name="Pu L.-L."/>
            <person name="Saada N."/>
            <person name="Tang L."/>
            <person name="Weissenberger G."/>
            <person name="Zhu Y."/>
            <person name="Hemphill L."/>
            <person name="Shang Y."/>
            <person name="Youmans B."/>
            <person name="Ayvaz T."/>
            <person name="Ross M."/>
            <person name="Santibanez J."/>
            <person name="Aqrawi P."/>
            <person name="Gross S."/>
            <person name="Joshi V."/>
            <person name="Fowler G."/>
            <person name="Nazareth L."/>
            <person name="Reid J."/>
            <person name="Worley K."/>
            <person name="Petrosino J."/>
            <person name="Highlander S."/>
            <person name="Gibbs R."/>
        </authorList>
    </citation>
    <scope>NUCLEOTIDE SEQUENCE [LARGE SCALE GENOMIC DNA]</scope>
    <source>
        <strain evidence="1 2">ATCC 23263</strain>
    </source>
</reference>
<evidence type="ECO:0000313" key="2">
    <source>
        <dbReference type="Proteomes" id="UP000004754"/>
    </source>
</evidence>
<dbReference type="STRING" id="887929.HMP0721_1289"/>
<dbReference type="Proteomes" id="UP000004754">
    <property type="component" value="Unassembled WGS sequence"/>
</dbReference>
<dbReference type="HOGENOM" id="CLU_2809102_0_0_9"/>
<protein>
    <recommendedName>
        <fullName evidence="3">HTH cro/C1-type domain-containing protein</fullName>
    </recommendedName>
</protein>
<dbReference type="EMBL" id="AEQN01000016">
    <property type="protein sequence ID" value="EFV01895.1"/>
    <property type="molecule type" value="Genomic_DNA"/>
</dbReference>
<dbReference type="AlphaFoldDB" id="E6MH05"/>
<proteinExistence type="predicted"/>
<name>E6MH05_9FIRM</name>
<gene>
    <name evidence="1" type="ORF">HMP0721_1289</name>
</gene>
<organism evidence="1 2">
    <name type="scientific">Pseudoramibacter alactolyticus ATCC 23263</name>
    <dbReference type="NCBI Taxonomy" id="887929"/>
    <lineage>
        <taxon>Bacteria</taxon>
        <taxon>Bacillati</taxon>
        <taxon>Bacillota</taxon>
        <taxon>Clostridia</taxon>
        <taxon>Eubacteriales</taxon>
        <taxon>Eubacteriaceae</taxon>
        <taxon>Pseudoramibacter</taxon>
    </lineage>
</organism>